<dbReference type="InterPro" id="IPR006578">
    <property type="entry name" value="MADF-dom"/>
</dbReference>
<proteinExistence type="predicted"/>
<reference evidence="3" key="1">
    <citation type="submission" date="2021-12" db="EMBL/GenBank/DDBJ databases">
        <authorList>
            <person name="King R."/>
        </authorList>
    </citation>
    <scope>NUCLEOTIDE SEQUENCE</scope>
</reference>
<dbReference type="EMBL" id="OU893336">
    <property type="protein sequence ID" value="CAG9792725.1"/>
    <property type="molecule type" value="Genomic_DNA"/>
</dbReference>
<feature type="compositionally biased region" description="Polar residues" evidence="1">
    <location>
        <begin position="154"/>
        <end position="169"/>
    </location>
</feature>
<feature type="region of interest" description="Disordered" evidence="1">
    <location>
        <begin position="149"/>
        <end position="169"/>
    </location>
</feature>
<evidence type="ECO:0000259" key="2">
    <source>
        <dbReference type="Pfam" id="PF10545"/>
    </source>
</evidence>
<accession>A0A9N9RAD0</accession>
<feature type="compositionally biased region" description="Basic and acidic residues" evidence="1">
    <location>
        <begin position="97"/>
        <end position="107"/>
    </location>
</feature>
<organism evidence="3 4">
    <name type="scientific">Diatraea saccharalis</name>
    <name type="common">sugarcane borer</name>
    <dbReference type="NCBI Taxonomy" id="40085"/>
    <lineage>
        <taxon>Eukaryota</taxon>
        <taxon>Metazoa</taxon>
        <taxon>Ecdysozoa</taxon>
        <taxon>Arthropoda</taxon>
        <taxon>Hexapoda</taxon>
        <taxon>Insecta</taxon>
        <taxon>Pterygota</taxon>
        <taxon>Neoptera</taxon>
        <taxon>Endopterygota</taxon>
        <taxon>Lepidoptera</taxon>
        <taxon>Glossata</taxon>
        <taxon>Ditrysia</taxon>
        <taxon>Pyraloidea</taxon>
        <taxon>Crambidae</taxon>
        <taxon>Crambinae</taxon>
        <taxon>Diatraea</taxon>
    </lineage>
</organism>
<evidence type="ECO:0000313" key="4">
    <source>
        <dbReference type="Proteomes" id="UP001153714"/>
    </source>
</evidence>
<dbReference type="AlphaFoldDB" id="A0A9N9RAD0"/>
<dbReference type="Proteomes" id="UP001153714">
    <property type="component" value="Chromosome 5"/>
</dbReference>
<feature type="compositionally biased region" description="Basic and acidic residues" evidence="1">
    <location>
        <begin position="66"/>
        <end position="78"/>
    </location>
</feature>
<feature type="domain" description="MADF" evidence="2">
    <location>
        <begin position="89"/>
        <end position="133"/>
    </location>
</feature>
<evidence type="ECO:0000313" key="3">
    <source>
        <dbReference type="EMBL" id="CAG9792725.1"/>
    </source>
</evidence>
<feature type="region of interest" description="Disordered" evidence="1">
    <location>
        <begin position="56"/>
        <end position="122"/>
    </location>
</feature>
<name>A0A9N9RAD0_9NEOP</name>
<dbReference type="OrthoDB" id="7682111at2759"/>
<dbReference type="Pfam" id="PF10545">
    <property type="entry name" value="MADF_DNA_bdg"/>
    <property type="match status" value="1"/>
</dbReference>
<gene>
    <name evidence="3" type="ORF">DIATSA_LOCUS10235</name>
</gene>
<keyword evidence="4" id="KW-1185">Reference proteome</keyword>
<evidence type="ECO:0000256" key="1">
    <source>
        <dbReference type="SAM" id="MobiDB-lite"/>
    </source>
</evidence>
<protein>
    <recommendedName>
        <fullName evidence="2">MADF domain-containing protein</fullName>
    </recommendedName>
</protein>
<sequence length="333" mass="37555">MQKSKKLCPRYRLNRTKQLKDIDRLRKVKSFLALLKNRVERDLRAGSKIHTFLETARGSSARRRSGAAERGGRVRRSEGGGNGPASGVTTAKCRWKQLRDNHRDALKRQNATRSGQARRQRKEWKYQNAMSFLLPYTCNRDRASNFESLEDSANKNSNQPNTDDSSQELNEARDKYDEIEAYFLNLAASTIKLIQLQIKKKCFNAVMIAEETNLQQSWYSPNNNGYSTSSTPTSDNINISNNAASSSHVEETETTTEHFSNFPLVNNNMSTATAPDFPETQNAGTLFSTFPQVYNNISTATVTNFPETQNTGNNQTLAVELSGSDEDVHNNMY</sequence>
<reference evidence="3" key="2">
    <citation type="submission" date="2022-10" db="EMBL/GenBank/DDBJ databases">
        <authorList>
            <consortium name="ENA_rothamsted_submissions"/>
            <consortium name="culmorum"/>
            <person name="King R."/>
        </authorList>
    </citation>
    <scope>NUCLEOTIDE SEQUENCE</scope>
</reference>